<dbReference type="Proteomes" id="UP001056336">
    <property type="component" value="Chromosome"/>
</dbReference>
<evidence type="ECO:0000256" key="1">
    <source>
        <dbReference type="ARBA" id="ARBA00023015"/>
    </source>
</evidence>
<dbReference type="InterPro" id="IPR036390">
    <property type="entry name" value="WH_DNA-bd_sf"/>
</dbReference>
<dbReference type="InterPro" id="IPR036388">
    <property type="entry name" value="WH-like_DNA-bd_sf"/>
</dbReference>
<accession>A0ABY4QXP3</accession>
<dbReference type="EMBL" id="CP097332">
    <property type="protein sequence ID" value="UQX88280.1"/>
    <property type="molecule type" value="Genomic_DNA"/>
</dbReference>
<organism evidence="6 7">
    <name type="scientific">Jatrophihabitans telluris</name>
    <dbReference type="NCBI Taxonomy" id="2038343"/>
    <lineage>
        <taxon>Bacteria</taxon>
        <taxon>Bacillati</taxon>
        <taxon>Actinomycetota</taxon>
        <taxon>Actinomycetes</taxon>
        <taxon>Jatrophihabitantales</taxon>
        <taxon>Jatrophihabitantaceae</taxon>
        <taxon>Jatrophihabitans</taxon>
    </lineage>
</organism>
<dbReference type="PANTHER" id="PTHR33204:SF18">
    <property type="entry name" value="TRANSCRIPTIONAL REGULATORY PROTEIN"/>
    <property type="match status" value="1"/>
</dbReference>
<keyword evidence="2" id="KW-0238">DNA-binding</keyword>
<evidence type="ECO:0000313" key="7">
    <source>
        <dbReference type="Proteomes" id="UP001056336"/>
    </source>
</evidence>
<keyword evidence="1" id="KW-0805">Transcription regulation</keyword>
<dbReference type="PROSITE" id="PS51118">
    <property type="entry name" value="HTH_HXLR"/>
    <property type="match status" value="1"/>
</dbReference>
<keyword evidence="3" id="KW-0804">Transcription</keyword>
<name>A0ABY4QXP3_9ACTN</name>
<keyword evidence="7" id="KW-1185">Reference proteome</keyword>
<dbReference type="Gene3D" id="1.10.10.10">
    <property type="entry name" value="Winged helix-like DNA-binding domain superfamily/Winged helix DNA-binding domain"/>
    <property type="match status" value="1"/>
</dbReference>
<dbReference type="RefSeq" id="WP_249771618.1">
    <property type="nucleotide sequence ID" value="NZ_CP097332.1"/>
</dbReference>
<dbReference type="PANTHER" id="PTHR33204">
    <property type="entry name" value="TRANSCRIPTIONAL REGULATOR, MARR FAMILY"/>
    <property type="match status" value="1"/>
</dbReference>
<evidence type="ECO:0000256" key="4">
    <source>
        <dbReference type="SAM" id="MobiDB-lite"/>
    </source>
</evidence>
<sequence>MSAAPIDVAAPAPSAGPQTSSPGPQAAAPHHGHVDLDEIKGRPCSVAAALLVVGDRWSLLAVREVLFGNHRFSEIVRNTGAPRDRLAARLKVLVEAGVLEKRQYQDSPPRSSYHLTGAGRALGAVLQALRQWGDEYVVDAPTLTLHHHGHEITTAWYCATCGEPVGRDVEREVTTPGWDLAGPTGEGARD</sequence>
<proteinExistence type="predicted"/>
<dbReference type="SUPFAM" id="SSF46785">
    <property type="entry name" value="Winged helix' DNA-binding domain"/>
    <property type="match status" value="1"/>
</dbReference>
<reference evidence="6" key="2">
    <citation type="submission" date="2022-05" db="EMBL/GenBank/DDBJ databases">
        <authorList>
            <person name="Kim J.-S."/>
            <person name="Lee K."/>
            <person name="Suh M."/>
            <person name="Eom M."/>
            <person name="Kim J.-S."/>
            <person name="Kim D.-S."/>
            <person name="Ko S.-H."/>
            <person name="Shin Y."/>
            <person name="Lee J.-S."/>
        </authorList>
    </citation>
    <scope>NUCLEOTIDE SEQUENCE</scope>
    <source>
        <strain evidence="6">N237</strain>
    </source>
</reference>
<feature type="region of interest" description="Disordered" evidence="4">
    <location>
        <begin position="1"/>
        <end position="31"/>
    </location>
</feature>
<protein>
    <submittedName>
        <fullName evidence="6">Helix-turn-helix transcriptional regulator</fullName>
    </submittedName>
</protein>
<gene>
    <name evidence="6" type="ORF">M6D93_18655</name>
</gene>
<reference evidence="6" key="1">
    <citation type="journal article" date="2018" name="Int. J. Syst. Evol. Microbiol.">
        <title>Jatrophihabitans telluris sp. nov., isolated from sediment soil of lava forest wetlands and the emended description of the genus Jatrophihabitans.</title>
        <authorList>
            <person name="Lee K.C."/>
            <person name="Suh M.K."/>
            <person name="Eom M.K."/>
            <person name="Kim K.K."/>
            <person name="Kim J.S."/>
            <person name="Kim D.S."/>
            <person name="Ko S.H."/>
            <person name="Shin Y.K."/>
            <person name="Lee J.S."/>
        </authorList>
    </citation>
    <scope>NUCLEOTIDE SEQUENCE</scope>
    <source>
        <strain evidence="6">N237</strain>
    </source>
</reference>
<evidence type="ECO:0000256" key="3">
    <source>
        <dbReference type="ARBA" id="ARBA00023163"/>
    </source>
</evidence>
<feature type="domain" description="HTH hxlR-type" evidence="5">
    <location>
        <begin position="44"/>
        <end position="141"/>
    </location>
</feature>
<dbReference type="InterPro" id="IPR002577">
    <property type="entry name" value="HTH_HxlR"/>
</dbReference>
<evidence type="ECO:0000313" key="6">
    <source>
        <dbReference type="EMBL" id="UQX88280.1"/>
    </source>
</evidence>
<evidence type="ECO:0000256" key="2">
    <source>
        <dbReference type="ARBA" id="ARBA00023125"/>
    </source>
</evidence>
<evidence type="ECO:0000259" key="5">
    <source>
        <dbReference type="PROSITE" id="PS51118"/>
    </source>
</evidence>
<dbReference type="Pfam" id="PF01638">
    <property type="entry name" value="HxlR"/>
    <property type="match status" value="1"/>
</dbReference>